<name>A0ACD4R9E2_9BACI</name>
<keyword evidence="1" id="KW-0547">Nucleotide-binding</keyword>
<accession>A0ACD4R9E2</accession>
<dbReference type="Proteomes" id="UP001226091">
    <property type="component" value="Chromosome"/>
</dbReference>
<protein>
    <submittedName>
        <fullName evidence="1">ATP-binding protein</fullName>
    </submittedName>
</protein>
<proteinExistence type="predicted"/>
<dbReference type="EMBL" id="CP126116">
    <property type="protein sequence ID" value="WHZ57054.1"/>
    <property type="molecule type" value="Genomic_DNA"/>
</dbReference>
<organism evidence="1 2">
    <name type="scientific">Metabacillus hrfriensis</name>
    <dbReference type="NCBI Taxonomy" id="3048891"/>
    <lineage>
        <taxon>Bacteria</taxon>
        <taxon>Bacillati</taxon>
        <taxon>Bacillota</taxon>
        <taxon>Bacilli</taxon>
        <taxon>Bacillales</taxon>
        <taxon>Bacillaceae</taxon>
        <taxon>Metabacillus</taxon>
    </lineage>
</organism>
<reference evidence="2" key="1">
    <citation type="journal article" date="2025" name="Aquaculture">
        <title>Assessment of the bioflocculant production and safety properties of Metabacillus hrfriensis sp. nov. based on phenotypic and whole-genome sequencing analysis.</title>
        <authorList>
            <person name="Zhang R."/>
            <person name="Zhao Z."/>
            <person name="Luo L."/>
            <person name="Wang S."/>
            <person name="Guo K."/>
            <person name="Xu W."/>
        </authorList>
    </citation>
    <scope>NUCLEOTIDE SEQUENCE [LARGE SCALE GENOMIC DNA]</scope>
    <source>
        <strain evidence="2">CT-WN-B3</strain>
    </source>
</reference>
<gene>
    <name evidence="1" type="ORF">QLQ22_20700</name>
</gene>
<evidence type="ECO:0000313" key="2">
    <source>
        <dbReference type="Proteomes" id="UP001226091"/>
    </source>
</evidence>
<sequence length="492" mass="55194">METLCEKIKASGGDLAAKTIELSPSLKEYESILVTFYQIIGDFLHSEQEELEHIFTSYAKLFAGRLISTPSSTDASLKSVSVVRKVLIDFLERHSADFPMSAIFEVLKKLDPLLQMMSASILTHYHENLLLAKFELDESNKDLQITLKELADLKKALNEATIFAITDKNDVITYVNDKFCTISKYDKEELIGQNHHILNSSFHPTSFFEEILTTIKDGYVWKGEILNRAKDGSEYWVDTTIVPFLDDHGKTYQHISIQYDITDTKRTEDMLRKAEKLSMVGELAAGIAHEIRNPMTAIKGFVQLLDESFDGMKYADTILAEIERINFIVSEFMVFAKPHATYFSKCILSEIVKSVIKLLEPEALLKNVVISLSIPSDEVSIFGESNQLKQVFLNMLKNAIESMSAGGNIYVSIEKNLKQIKVSIQDSGIGLSDEEIHKLGIPFYTTKSYGNGLGLMVSYKIVQNHGGQIEVTSTVNKGTCFTLLFPAKSDGE</sequence>
<keyword evidence="2" id="KW-1185">Reference proteome</keyword>
<evidence type="ECO:0000313" key="1">
    <source>
        <dbReference type="EMBL" id="WHZ57054.1"/>
    </source>
</evidence>
<keyword evidence="1" id="KW-0067">ATP-binding</keyword>